<gene>
    <name evidence="2" type="ORF">PCOR1329_LOCUS74644</name>
</gene>
<dbReference type="EMBL" id="CAUYUJ010020137">
    <property type="protein sequence ID" value="CAK0896068.1"/>
    <property type="molecule type" value="Genomic_DNA"/>
</dbReference>
<accession>A0ABN9XCZ5</accession>
<comment type="caution">
    <text evidence="2">The sequence shown here is derived from an EMBL/GenBank/DDBJ whole genome shotgun (WGS) entry which is preliminary data.</text>
</comment>
<feature type="compositionally biased region" description="Low complexity" evidence="1">
    <location>
        <begin position="352"/>
        <end position="376"/>
    </location>
</feature>
<dbReference type="Proteomes" id="UP001189429">
    <property type="component" value="Unassembled WGS sequence"/>
</dbReference>
<evidence type="ECO:0000313" key="3">
    <source>
        <dbReference type="Proteomes" id="UP001189429"/>
    </source>
</evidence>
<name>A0ABN9XCZ5_9DINO</name>
<proteinExistence type="predicted"/>
<protein>
    <submittedName>
        <fullName evidence="2">Uncharacterized protein</fullName>
    </submittedName>
</protein>
<evidence type="ECO:0000256" key="1">
    <source>
        <dbReference type="SAM" id="MobiDB-lite"/>
    </source>
</evidence>
<evidence type="ECO:0000313" key="2">
    <source>
        <dbReference type="EMBL" id="CAK0896068.1"/>
    </source>
</evidence>
<keyword evidence="3" id="KW-1185">Reference proteome</keyword>
<reference evidence="2" key="1">
    <citation type="submission" date="2023-10" db="EMBL/GenBank/DDBJ databases">
        <authorList>
            <person name="Chen Y."/>
            <person name="Shah S."/>
            <person name="Dougan E. K."/>
            <person name="Thang M."/>
            <person name="Chan C."/>
        </authorList>
    </citation>
    <scope>NUCLEOTIDE SEQUENCE [LARGE SCALE GENOMIC DNA]</scope>
</reference>
<feature type="compositionally biased region" description="Low complexity" evidence="1">
    <location>
        <begin position="287"/>
        <end position="330"/>
    </location>
</feature>
<feature type="region of interest" description="Disordered" evidence="1">
    <location>
        <begin position="451"/>
        <end position="475"/>
    </location>
</feature>
<organism evidence="2 3">
    <name type="scientific">Prorocentrum cordatum</name>
    <dbReference type="NCBI Taxonomy" id="2364126"/>
    <lineage>
        <taxon>Eukaryota</taxon>
        <taxon>Sar</taxon>
        <taxon>Alveolata</taxon>
        <taxon>Dinophyceae</taxon>
        <taxon>Prorocentrales</taxon>
        <taxon>Prorocentraceae</taxon>
        <taxon>Prorocentrum</taxon>
    </lineage>
</organism>
<feature type="compositionally biased region" description="Basic and acidic residues" evidence="1">
    <location>
        <begin position="466"/>
        <end position="475"/>
    </location>
</feature>
<sequence>MEEELAKDKNGPTVPNARLIHVDEATLKNERLGTAAGFTIAFGGDNYIMYVRPHCKRAHRSDGVGDVCYDDGSARARGWASKKCGRRCSEKGTDAWGHRAIIFPLQPIITKGIAKELSKIEQLQEHIPEDQGTLAVLKMADMASVMGSRWTGCWRELGVVVQRGRNTPIKRVPIESEARMTEDLLRYASSLLLQDAFTGNYRAFRPPEICPTLTEAVRDWAIDRLPPSFDASSSAGNPMAPRAGQLATLRGRARARQEVAAEGRISVRESAVGVSGSLRACARSLRGLRPAGAPPGAKALARGAPALPPGQRGPASRCAPRAPELPAAERQGGPSGVFGFEPIEDAPGAGGSAPSSGGAAAAAAEDPAAGSDASSRAAIRATTAASSASPSARAPTCRLCRQSTDTSCAFCIQTSAATRTDEMLAGGREACDEAVSVVQRAMDNARRDLFGREADCTPPPEPEEFSDMRRLQDPL</sequence>
<feature type="region of interest" description="Disordered" evidence="1">
    <location>
        <begin position="287"/>
        <end position="376"/>
    </location>
</feature>